<evidence type="ECO:0000313" key="15">
    <source>
        <dbReference type="Proteomes" id="UP000658202"/>
    </source>
</evidence>
<keyword evidence="15" id="KW-1185">Reference proteome</keyword>
<organism evidence="13 14">
    <name type="scientific">Epilithonimonas arachidiradicis</name>
    <dbReference type="NCBI Taxonomy" id="1617282"/>
    <lineage>
        <taxon>Bacteria</taxon>
        <taxon>Pseudomonadati</taxon>
        <taxon>Bacteroidota</taxon>
        <taxon>Flavobacteriia</taxon>
        <taxon>Flavobacteriales</taxon>
        <taxon>Weeksellaceae</taxon>
        <taxon>Chryseobacterium group</taxon>
        <taxon>Epilithonimonas</taxon>
    </lineage>
</organism>
<reference evidence="13 14" key="2">
    <citation type="submission" date="2018-09" db="EMBL/GenBank/DDBJ databases">
        <title>Genomic Encyclopedia of Archaeal and Bacterial Type Strains, Phase II (KMG-II): from individual species to whole genera.</title>
        <authorList>
            <person name="Goeker M."/>
        </authorList>
    </citation>
    <scope>NUCLEOTIDE SEQUENCE [LARGE SCALE GENOMIC DNA]</scope>
    <source>
        <strain evidence="13 14">DSM 27620</strain>
    </source>
</reference>
<keyword evidence="6" id="KW-0328">Glycosyltransferase</keyword>
<evidence type="ECO:0000259" key="11">
    <source>
        <dbReference type="Pfam" id="PF04233"/>
    </source>
</evidence>
<dbReference type="InterPro" id="IPR000768">
    <property type="entry name" value="ART"/>
</dbReference>
<keyword evidence="4" id="KW-0964">Secreted</keyword>
<dbReference type="PANTHER" id="PTHR10339">
    <property type="entry name" value="ADP-RIBOSYLTRANSFERASE"/>
    <property type="match status" value="1"/>
</dbReference>
<dbReference type="Pfam" id="PF01129">
    <property type="entry name" value="ART"/>
    <property type="match status" value="1"/>
</dbReference>
<dbReference type="Gene3D" id="3.90.176.10">
    <property type="entry name" value="Toxin ADP-ribosyltransferase, Chain A, domain 1"/>
    <property type="match status" value="1"/>
</dbReference>
<evidence type="ECO:0000256" key="7">
    <source>
        <dbReference type="ARBA" id="ARBA00022679"/>
    </source>
</evidence>
<evidence type="ECO:0000313" key="13">
    <source>
        <dbReference type="EMBL" id="RKE90021.1"/>
    </source>
</evidence>
<keyword evidence="7" id="KW-0808">Transferase</keyword>
<dbReference type="NCBIfam" id="TIGR01641">
    <property type="entry name" value="phageSPP1_gp7"/>
    <property type="match status" value="1"/>
</dbReference>
<keyword evidence="9" id="KW-0843">Virulence</keyword>
<dbReference type="InterPro" id="IPR050999">
    <property type="entry name" value="ADP-ribosyltransferase_ARG"/>
</dbReference>
<evidence type="ECO:0000256" key="6">
    <source>
        <dbReference type="ARBA" id="ARBA00022676"/>
    </source>
</evidence>
<feature type="domain" description="Phage head morphogenesis" evidence="11">
    <location>
        <begin position="107"/>
        <end position="182"/>
    </location>
</feature>
<evidence type="ECO:0000256" key="1">
    <source>
        <dbReference type="ARBA" id="ARBA00004613"/>
    </source>
</evidence>
<dbReference type="AlphaFoldDB" id="A0A420DDR0"/>
<dbReference type="InterPro" id="IPR006528">
    <property type="entry name" value="Phage_head_morphogenesis_dom"/>
</dbReference>
<reference evidence="12" key="4">
    <citation type="submission" date="2024-05" db="EMBL/GenBank/DDBJ databases">
        <authorList>
            <person name="Sun Q."/>
            <person name="Sedlacek I."/>
        </authorList>
    </citation>
    <scope>NUCLEOTIDE SEQUENCE</scope>
    <source>
        <strain evidence="12">CCM 8490</strain>
    </source>
</reference>
<dbReference type="GO" id="GO:0090729">
    <property type="term" value="F:toxin activity"/>
    <property type="evidence" value="ECO:0007669"/>
    <property type="project" value="UniProtKB-KW"/>
</dbReference>
<proteinExistence type="inferred from homology"/>
<keyword evidence="8" id="KW-0548">Nucleotidyltransferase</keyword>
<evidence type="ECO:0000256" key="2">
    <source>
        <dbReference type="ARBA" id="ARBA00009558"/>
    </source>
</evidence>
<dbReference type="GO" id="GO:0016779">
    <property type="term" value="F:nucleotidyltransferase activity"/>
    <property type="evidence" value="ECO:0007669"/>
    <property type="project" value="UniProtKB-KW"/>
</dbReference>
<evidence type="ECO:0000313" key="12">
    <source>
        <dbReference type="EMBL" id="GGG47154.1"/>
    </source>
</evidence>
<dbReference type="Proteomes" id="UP000285906">
    <property type="component" value="Unassembled WGS sequence"/>
</dbReference>
<evidence type="ECO:0000256" key="9">
    <source>
        <dbReference type="ARBA" id="ARBA00023026"/>
    </source>
</evidence>
<reference evidence="12" key="1">
    <citation type="journal article" date="2014" name="Int. J. Syst. Evol. Microbiol.">
        <title>Complete genome of a new Firmicutes species belonging to the dominant human colonic microbiota ('Ruminococcus bicirculans') reveals two chromosomes and a selective capacity to utilize plant glucans.</title>
        <authorList>
            <consortium name="NISC Comparative Sequencing Program"/>
            <person name="Wegmann U."/>
            <person name="Louis P."/>
            <person name="Goesmann A."/>
            <person name="Henrissat B."/>
            <person name="Duncan S.H."/>
            <person name="Flint H.J."/>
        </authorList>
    </citation>
    <scope>NUCLEOTIDE SEQUENCE</scope>
    <source>
        <strain evidence="12">CCM 8490</strain>
    </source>
</reference>
<sequence length="422" mass="48728">MSRLIEDYLEELFNEKNVSFVTRQKLWSFYNEKLSKAVDVGYSPDLDFYDEDLAKSLKDNIAEFSAFKETSFKKEVEALLTDGKHLRSKSDFKKEALKVSDDYNYRWLETERHHTIAVANMASKLKDFEQNVELYPNLKLVSVNDSRVRPEHKVLDGTVRPFNDPFWKSHTPPLDWGCRCDLEQTDDEVTDVPGGFQTKIEFENNPIDSGKIFGGSAYEENLTKDEKEDAGKLIDYNHLHHNKDFENTFERIRPDQENAYPNLDKEQSVAVNFYSREFYDPINKYNRGLETFISEKGGYTDDFYKGITKTINKALDDIPDKHVGMTYRGTYLDDTNVLQGYKKAFENGKPYTEKTFMSTSTDQSEAFEGNVTFSVKSKSGTKISKLSASPHEQEVLFKAGQKFKVTGFTDYGEAIHIEMEEI</sequence>
<dbReference type="Proteomes" id="UP000658202">
    <property type="component" value="Unassembled WGS sequence"/>
</dbReference>
<evidence type="ECO:0000256" key="5">
    <source>
        <dbReference type="ARBA" id="ARBA00022656"/>
    </source>
</evidence>
<dbReference type="PANTHER" id="PTHR10339:SF25">
    <property type="entry name" value="SECRETED EXOENZYME S"/>
    <property type="match status" value="1"/>
</dbReference>
<dbReference type="PROSITE" id="PS51996">
    <property type="entry name" value="TR_MART"/>
    <property type="match status" value="1"/>
</dbReference>
<keyword evidence="5" id="KW-0800">Toxin</keyword>
<protein>
    <recommendedName>
        <fullName evidence="3">NAD(+)--protein-arginine ADP-ribosyltransferase</fullName>
        <ecNumber evidence="3">2.4.2.31</ecNumber>
    </recommendedName>
</protein>
<dbReference type="OrthoDB" id="9813502at2"/>
<evidence type="ECO:0000256" key="8">
    <source>
        <dbReference type="ARBA" id="ARBA00022695"/>
    </source>
</evidence>
<dbReference type="Pfam" id="PF04233">
    <property type="entry name" value="Phage_Mu_F"/>
    <property type="match status" value="1"/>
</dbReference>
<evidence type="ECO:0000313" key="14">
    <source>
        <dbReference type="Proteomes" id="UP000285906"/>
    </source>
</evidence>
<dbReference type="EMBL" id="BMCW01000001">
    <property type="protein sequence ID" value="GGG47154.1"/>
    <property type="molecule type" value="Genomic_DNA"/>
</dbReference>
<accession>A0A420DDR0</accession>
<dbReference type="EC" id="2.4.2.31" evidence="3"/>
<evidence type="ECO:0000256" key="4">
    <source>
        <dbReference type="ARBA" id="ARBA00022525"/>
    </source>
</evidence>
<comment type="similarity">
    <text evidence="2">Belongs to the Arg-specific ADP-ribosyltransferase family.</text>
</comment>
<evidence type="ECO:0000256" key="3">
    <source>
        <dbReference type="ARBA" id="ARBA00012031"/>
    </source>
</evidence>
<dbReference type="GO" id="GO:0005576">
    <property type="term" value="C:extracellular region"/>
    <property type="evidence" value="ECO:0007669"/>
    <property type="project" value="UniProtKB-SubCell"/>
</dbReference>
<name>A0A420DDR0_9FLAO</name>
<comment type="subcellular location">
    <subcellularLocation>
        <location evidence="1">Secreted</location>
    </subcellularLocation>
</comment>
<dbReference type="RefSeq" id="WP_120212301.1">
    <property type="nucleotide sequence ID" value="NZ_BMCW01000001.1"/>
</dbReference>
<dbReference type="EMBL" id="RAQH01000001">
    <property type="protein sequence ID" value="RKE90021.1"/>
    <property type="molecule type" value="Genomic_DNA"/>
</dbReference>
<dbReference type="GO" id="GO:0003950">
    <property type="term" value="F:NAD+ poly-ADP-ribosyltransferase activity"/>
    <property type="evidence" value="ECO:0007669"/>
    <property type="project" value="TreeGrafter"/>
</dbReference>
<comment type="catalytic activity">
    <reaction evidence="10">
        <text>L-arginyl-[protein] + NAD(+) = N(omega)-(ADP-D-ribosyl)-L-arginyl-[protein] + nicotinamide + H(+)</text>
        <dbReference type="Rhea" id="RHEA:19149"/>
        <dbReference type="Rhea" id="RHEA-COMP:10532"/>
        <dbReference type="Rhea" id="RHEA-COMP:15087"/>
        <dbReference type="ChEBI" id="CHEBI:15378"/>
        <dbReference type="ChEBI" id="CHEBI:17154"/>
        <dbReference type="ChEBI" id="CHEBI:29965"/>
        <dbReference type="ChEBI" id="CHEBI:57540"/>
        <dbReference type="ChEBI" id="CHEBI:142554"/>
        <dbReference type="EC" id="2.4.2.31"/>
    </reaction>
</comment>
<evidence type="ECO:0000256" key="10">
    <source>
        <dbReference type="ARBA" id="ARBA00047597"/>
    </source>
</evidence>
<dbReference type="SUPFAM" id="SSF56399">
    <property type="entry name" value="ADP-ribosylation"/>
    <property type="match status" value="1"/>
</dbReference>
<dbReference type="GO" id="GO:0106274">
    <property type="term" value="F:NAD+-protein-arginine ADP-ribosyltransferase activity"/>
    <property type="evidence" value="ECO:0007669"/>
    <property type="project" value="UniProtKB-EC"/>
</dbReference>
<comment type="caution">
    <text evidence="13">The sequence shown here is derived from an EMBL/GenBank/DDBJ whole genome shotgun (WGS) entry which is preliminary data.</text>
</comment>
<reference evidence="15" key="3">
    <citation type="journal article" date="2019" name="Int. J. Syst. Evol. Microbiol.">
        <title>The Global Catalogue of Microorganisms (GCM) 10K type strain sequencing project: providing services to taxonomists for standard genome sequencing and annotation.</title>
        <authorList>
            <consortium name="The Broad Institute Genomics Platform"/>
            <consortium name="The Broad Institute Genome Sequencing Center for Infectious Disease"/>
            <person name="Wu L."/>
            <person name="Ma J."/>
        </authorList>
    </citation>
    <scope>NUCLEOTIDE SEQUENCE [LARGE SCALE GENOMIC DNA]</scope>
    <source>
        <strain evidence="15">CCM 8490</strain>
    </source>
</reference>
<gene>
    <name evidence="13" type="ORF">BXY58_0606</name>
    <name evidence="12" type="ORF">GCM10007332_05810</name>
</gene>